<dbReference type="InterPro" id="IPR052808">
    <property type="entry name" value="GPCR_Mth-like"/>
</dbReference>
<evidence type="ECO:0000313" key="14">
    <source>
        <dbReference type="Proteomes" id="UP001314205"/>
    </source>
</evidence>
<name>A0AAV1KDW5_9NEOP</name>
<feature type="signal peptide" evidence="11">
    <location>
        <begin position="1"/>
        <end position="21"/>
    </location>
</feature>
<dbReference type="Gene3D" id="2.170.180.11">
    <property type="entry name" value="Methuselah ectodomain, domain 2"/>
    <property type="match status" value="1"/>
</dbReference>
<gene>
    <name evidence="13" type="ORF">PARMNEM_LOCUS1938</name>
</gene>
<feature type="transmembrane region" description="Helical" evidence="10">
    <location>
        <begin position="561"/>
        <end position="586"/>
    </location>
</feature>
<dbReference type="EMBL" id="CAVLGL010000013">
    <property type="protein sequence ID" value="CAK1580087.1"/>
    <property type="molecule type" value="Genomic_DNA"/>
</dbReference>
<evidence type="ECO:0000256" key="2">
    <source>
        <dbReference type="ARBA" id="ARBA00008979"/>
    </source>
</evidence>
<evidence type="ECO:0000256" key="3">
    <source>
        <dbReference type="ARBA" id="ARBA00022692"/>
    </source>
</evidence>
<dbReference type="PANTHER" id="PTHR46953:SF1">
    <property type="entry name" value="G-PROTEIN COUPLED RECEPTOR MTH-LIKE 1-RELATED"/>
    <property type="match status" value="1"/>
</dbReference>
<keyword evidence="14" id="KW-1185">Reference proteome</keyword>
<feature type="transmembrane region" description="Helical" evidence="10">
    <location>
        <begin position="474"/>
        <end position="493"/>
    </location>
</feature>
<dbReference type="GO" id="GO:0012505">
    <property type="term" value="C:endomembrane system"/>
    <property type="evidence" value="ECO:0007669"/>
    <property type="project" value="UniProtKB-SubCell"/>
</dbReference>
<feature type="transmembrane region" description="Helical" evidence="10">
    <location>
        <begin position="312"/>
        <end position="335"/>
    </location>
</feature>
<protein>
    <recommendedName>
        <fullName evidence="12">G-protein coupled receptors family 2 profile 2 domain-containing protein</fullName>
    </recommendedName>
</protein>
<dbReference type="CDD" id="cd15039">
    <property type="entry name" value="7tmB3_Methuselah-like"/>
    <property type="match status" value="1"/>
</dbReference>
<evidence type="ECO:0000256" key="4">
    <source>
        <dbReference type="ARBA" id="ARBA00022729"/>
    </source>
</evidence>
<keyword evidence="7 10" id="KW-0472">Membrane</keyword>
<keyword evidence="9" id="KW-0807">Transducer</keyword>
<dbReference type="Proteomes" id="UP001314205">
    <property type="component" value="Unassembled WGS sequence"/>
</dbReference>
<dbReference type="InterPro" id="IPR017981">
    <property type="entry name" value="GPCR_2-like_7TM"/>
</dbReference>
<evidence type="ECO:0000256" key="5">
    <source>
        <dbReference type="ARBA" id="ARBA00022989"/>
    </source>
</evidence>
<evidence type="ECO:0000259" key="12">
    <source>
        <dbReference type="PROSITE" id="PS50261"/>
    </source>
</evidence>
<reference evidence="13 14" key="1">
    <citation type="submission" date="2023-11" db="EMBL/GenBank/DDBJ databases">
        <authorList>
            <person name="Hedman E."/>
            <person name="Englund M."/>
            <person name="Stromberg M."/>
            <person name="Nyberg Akerstrom W."/>
            <person name="Nylinder S."/>
            <person name="Jareborg N."/>
            <person name="Kallberg Y."/>
            <person name="Kronander E."/>
        </authorList>
    </citation>
    <scope>NUCLEOTIDE SEQUENCE [LARGE SCALE GENOMIC DNA]</scope>
</reference>
<dbReference type="GO" id="GO:0016020">
    <property type="term" value="C:membrane"/>
    <property type="evidence" value="ECO:0007669"/>
    <property type="project" value="InterPro"/>
</dbReference>
<dbReference type="InterPro" id="IPR000832">
    <property type="entry name" value="GPCR_2_secretin-like"/>
</dbReference>
<keyword evidence="3 10" id="KW-0812">Transmembrane</keyword>
<evidence type="ECO:0000256" key="8">
    <source>
        <dbReference type="ARBA" id="ARBA00023170"/>
    </source>
</evidence>
<sequence length="660" mass="73782">MDGSARVLALALAALALAARAHMPSHDNILRVQLWDAEGLSRDPITSQNPDSIAPNHRKLKVNVNSLFDAMMKESEHEVGRFARHKVRHKRRRPRHSGSDLPWRFHSGDSLMNVAVYDDSVPWDVIEARSSGNYAETVNASAVSDSSAGTQVNMPRDVSPPMKLRQDQEDEDVKKQLPVVPKCCPSGQNLTITYKNGVAKTVCSRSGLTFQPIFHKANETHIWSYDSNVFETIVGNPCLYERYKLDPEKISEDEFYLLVNGSLFVPFSEPHLLGTRDYCMETFWNQTNPAGITLPLVCFRTPVEEAKTSVTLIIYATGLIISVPFLLATACVYTFITELRDTHGKALACHSICLAVAFSCLAATQLAGHAFPSTVCNIMAYSIQLSFVSCFFWLNVMCFDTFLNVRRYINASVSRRSMRRRFAWYSAYAILLPVLLLVVTLTMDLSPAVPSTYLKPNFGVKGCWFKTDQAALPYFYGPVAVILLSNLVIFFFTSRAFAVHYDKLKDVTPLDMAHSDNSTSDDWVRLSTVLGQPVLPQERAASPPREIVANFNQRLKKYKKIFRTCCILSVIMGLSWVLEVVSWAAGAGSAAVSVWSLFDLINALQGVVIFTIYVLQQPVRSHIKLSKLCKSCRRKRNGSEVAVVSERNSIDCGPGRRDYV</sequence>
<proteinExistence type="inferred from homology"/>
<evidence type="ECO:0000256" key="11">
    <source>
        <dbReference type="SAM" id="SignalP"/>
    </source>
</evidence>
<keyword evidence="4 11" id="KW-0732">Signal</keyword>
<comment type="similarity">
    <text evidence="2">Belongs to the G-protein coupled receptor 2 family. Mth subfamily.</text>
</comment>
<feature type="transmembrane region" description="Helical" evidence="10">
    <location>
        <begin position="347"/>
        <end position="366"/>
    </location>
</feature>
<dbReference type="PROSITE" id="PS50261">
    <property type="entry name" value="G_PROTEIN_RECEP_F2_4"/>
    <property type="match status" value="1"/>
</dbReference>
<dbReference type="SUPFAM" id="SSF81321">
    <property type="entry name" value="Family A G protein-coupled receptor-like"/>
    <property type="match status" value="1"/>
</dbReference>
<evidence type="ECO:0000313" key="13">
    <source>
        <dbReference type="EMBL" id="CAK1580087.1"/>
    </source>
</evidence>
<dbReference type="PANTHER" id="PTHR46953">
    <property type="entry name" value="G-PROTEIN COUPLED RECEPTOR MTH-LIKE 1-RELATED"/>
    <property type="match status" value="1"/>
</dbReference>
<dbReference type="GO" id="GO:0007166">
    <property type="term" value="P:cell surface receptor signaling pathway"/>
    <property type="evidence" value="ECO:0007669"/>
    <property type="project" value="InterPro"/>
</dbReference>
<feature type="domain" description="G-protein coupled receptors family 2 profile 2" evidence="12">
    <location>
        <begin position="311"/>
        <end position="617"/>
    </location>
</feature>
<organism evidence="13 14">
    <name type="scientific">Parnassius mnemosyne</name>
    <name type="common">clouded apollo</name>
    <dbReference type="NCBI Taxonomy" id="213953"/>
    <lineage>
        <taxon>Eukaryota</taxon>
        <taxon>Metazoa</taxon>
        <taxon>Ecdysozoa</taxon>
        <taxon>Arthropoda</taxon>
        <taxon>Hexapoda</taxon>
        <taxon>Insecta</taxon>
        <taxon>Pterygota</taxon>
        <taxon>Neoptera</taxon>
        <taxon>Endopterygota</taxon>
        <taxon>Lepidoptera</taxon>
        <taxon>Glossata</taxon>
        <taxon>Ditrysia</taxon>
        <taxon>Papilionoidea</taxon>
        <taxon>Papilionidae</taxon>
        <taxon>Parnassiinae</taxon>
        <taxon>Parnassini</taxon>
        <taxon>Parnassius</taxon>
        <taxon>Driopa</taxon>
    </lineage>
</organism>
<dbReference type="InterPro" id="IPR023311">
    <property type="entry name" value="Methusela_ecto_dom_2"/>
</dbReference>
<dbReference type="GO" id="GO:0004930">
    <property type="term" value="F:G protein-coupled receptor activity"/>
    <property type="evidence" value="ECO:0007669"/>
    <property type="project" value="UniProtKB-KW"/>
</dbReference>
<feature type="transmembrane region" description="Helical" evidence="10">
    <location>
        <begin position="378"/>
        <end position="402"/>
    </location>
</feature>
<dbReference type="SUPFAM" id="SSF63877">
    <property type="entry name" value="Methuselah ectodomain"/>
    <property type="match status" value="1"/>
</dbReference>
<keyword evidence="5 10" id="KW-1133">Transmembrane helix</keyword>
<dbReference type="Gene3D" id="1.20.1070.10">
    <property type="entry name" value="Rhodopsin 7-helix transmembrane proteins"/>
    <property type="match status" value="1"/>
</dbReference>
<dbReference type="InterPro" id="IPR036272">
    <property type="entry name" value="Methuselah_N_sf"/>
</dbReference>
<comment type="subcellular location">
    <subcellularLocation>
        <location evidence="1">Endomembrane system</location>
        <topology evidence="1">Multi-pass membrane protein</topology>
    </subcellularLocation>
</comment>
<dbReference type="AlphaFoldDB" id="A0AAV1KDW5"/>
<evidence type="ECO:0000256" key="1">
    <source>
        <dbReference type="ARBA" id="ARBA00004127"/>
    </source>
</evidence>
<comment type="caution">
    <text evidence="13">The sequence shown here is derived from an EMBL/GenBank/DDBJ whole genome shotgun (WGS) entry which is preliminary data.</text>
</comment>
<feature type="transmembrane region" description="Helical" evidence="10">
    <location>
        <begin position="422"/>
        <end position="443"/>
    </location>
</feature>
<feature type="transmembrane region" description="Helical" evidence="10">
    <location>
        <begin position="592"/>
        <end position="615"/>
    </location>
</feature>
<evidence type="ECO:0000256" key="6">
    <source>
        <dbReference type="ARBA" id="ARBA00023040"/>
    </source>
</evidence>
<keyword evidence="6" id="KW-0297">G-protein coupled receptor</keyword>
<evidence type="ECO:0000256" key="10">
    <source>
        <dbReference type="SAM" id="Phobius"/>
    </source>
</evidence>
<feature type="chain" id="PRO_5043337240" description="G-protein coupled receptors family 2 profile 2 domain-containing protein" evidence="11">
    <location>
        <begin position="22"/>
        <end position="660"/>
    </location>
</feature>
<accession>A0AAV1KDW5</accession>
<keyword evidence="8" id="KW-0675">Receptor</keyword>
<evidence type="ECO:0000256" key="9">
    <source>
        <dbReference type="ARBA" id="ARBA00023224"/>
    </source>
</evidence>
<dbReference type="Pfam" id="PF00002">
    <property type="entry name" value="7tm_2"/>
    <property type="match status" value="1"/>
</dbReference>
<evidence type="ECO:0000256" key="7">
    <source>
        <dbReference type="ARBA" id="ARBA00023136"/>
    </source>
</evidence>